<evidence type="ECO:0008006" key="3">
    <source>
        <dbReference type="Google" id="ProtNLM"/>
    </source>
</evidence>
<evidence type="ECO:0000313" key="1">
    <source>
        <dbReference type="EMBL" id="QOR74226.1"/>
    </source>
</evidence>
<gene>
    <name evidence="1" type="ORF">IMZ16_01935</name>
</gene>
<name>A0A7M1T2Y4_9FLAO</name>
<dbReference type="RefSeq" id="WP_193440268.1">
    <property type="nucleotide sequence ID" value="NZ_CP063145.1"/>
</dbReference>
<proteinExistence type="predicted"/>
<sequence length="157" mass="17958">MNYSENLKKKIEELSLSKENILYLPIAQVHLRRIVSGSKTVEFRDLTDYYLKKINNYKNLKYDSTKPITHILFQGGYNPDSPRVLAELKYTGAKFNAEHGLPANLTIYSANAKEVMSPEEGEANYPNIFREAEIEGYENGDEYLALQLGRVVYTEGI</sequence>
<dbReference type="AlphaFoldDB" id="A0A7M1T2Y4"/>
<organism evidence="1 2">
    <name type="scientific">Cruoricaptor ignavus</name>
    <dbReference type="NCBI Taxonomy" id="1118202"/>
    <lineage>
        <taxon>Bacteria</taxon>
        <taxon>Pseudomonadati</taxon>
        <taxon>Bacteroidota</taxon>
        <taxon>Flavobacteriia</taxon>
        <taxon>Flavobacteriales</taxon>
        <taxon>Weeksellaceae</taxon>
        <taxon>Cruoricaptor</taxon>
    </lineage>
</organism>
<protein>
    <recommendedName>
        <fullName evidence="3">ASCH domain-containing protein</fullName>
    </recommendedName>
</protein>
<dbReference type="Proteomes" id="UP000593605">
    <property type="component" value="Chromosome"/>
</dbReference>
<dbReference type="EMBL" id="CP063145">
    <property type="protein sequence ID" value="QOR74226.1"/>
    <property type="molecule type" value="Genomic_DNA"/>
</dbReference>
<evidence type="ECO:0000313" key="2">
    <source>
        <dbReference type="Proteomes" id="UP000593605"/>
    </source>
</evidence>
<accession>A0A7M1T2Y4</accession>
<dbReference type="KEGG" id="civ:IMZ16_01935"/>
<reference evidence="1 2" key="1">
    <citation type="submission" date="2020-10" db="EMBL/GenBank/DDBJ databases">
        <title>Complete genome of Cruoricapor ignavus strain M1214 isolated from the blood culture of a febrile patient.</title>
        <authorList>
            <person name="Guglielmino C.J.D."/>
        </authorList>
    </citation>
    <scope>NUCLEOTIDE SEQUENCE [LARGE SCALE GENOMIC DNA]</scope>
    <source>
        <strain evidence="1 2">M1214</strain>
    </source>
</reference>